<proteinExistence type="predicted"/>
<gene>
    <name evidence="1" type="ORF">BDN72DRAFT_757458</name>
</gene>
<reference evidence="1 2" key="1">
    <citation type="journal article" date="2019" name="Nat. Ecol. Evol.">
        <title>Megaphylogeny resolves global patterns of mushroom evolution.</title>
        <authorList>
            <person name="Varga T."/>
            <person name="Krizsan K."/>
            <person name="Foldi C."/>
            <person name="Dima B."/>
            <person name="Sanchez-Garcia M."/>
            <person name="Sanchez-Ramirez S."/>
            <person name="Szollosi G.J."/>
            <person name="Szarkandi J.G."/>
            <person name="Papp V."/>
            <person name="Albert L."/>
            <person name="Andreopoulos W."/>
            <person name="Angelini C."/>
            <person name="Antonin V."/>
            <person name="Barry K.W."/>
            <person name="Bougher N.L."/>
            <person name="Buchanan P."/>
            <person name="Buyck B."/>
            <person name="Bense V."/>
            <person name="Catcheside P."/>
            <person name="Chovatia M."/>
            <person name="Cooper J."/>
            <person name="Damon W."/>
            <person name="Desjardin D."/>
            <person name="Finy P."/>
            <person name="Geml J."/>
            <person name="Haridas S."/>
            <person name="Hughes K."/>
            <person name="Justo A."/>
            <person name="Karasinski D."/>
            <person name="Kautmanova I."/>
            <person name="Kiss B."/>
            <person name="Kocsube S."/>
            <person name="Kotiranta H."/>
            <person name="LaButti K.M."/>
            <person name="Lechner B.E."/>
            <person name="Liimatainen K."/>
            <person name="Lipzen A."/>
            <person name="Lukacs Z."/>
            <person name="Mihaltcheva S."/>
            <person name="Morgado L.N."/>
            <person name="Niskanen T."/>
            <person name="Noordeloos M.E."/>
            <person name="Ohm R.A."/>
            <person name="Ortiz-Santana B."/>
            <person name="Ovrebo C."/>
            <person name="Racz N."/>
            <person name="Riley R."/>
            <person name="Savchenko A."/>
            <person name="Shiryaev A."/>
            <person name="Soop K."/>
            <person name="Spirin V."/>
            <person name="Szebenyi C."/>
            <person name="Tomsovsky M."/>
            <person name="Tulloss R.E."/>
            <person name="Uehling J."/>
            <person name="Grigoriev I.V."/>
            <person name="Vagvolgyi C."/>
            <person name="Papp T."/>
            <person name="Martin F.M."/>
            <person name="Miettinen O."/>
            <person name="Hibbett D.S."/>
            <person name="Nagy L.G."/>
        </authorList>
    </citation>
    <scope>NUCLEOTIDE SEQUENCE [LARGE SCALE GENOMIC DNA]</scope>
    <source>
        <strain evidence="1 2">NL-1719</strain>
    </source>
</reference>
<protein>
    <submittedName>
        <fullName evidence="1">Uncharacterized protein</fullName>
    </submittedName>
</protein>
<name>A0ACD3BEZ9_9AGAR</name>
<sequence length="609" mass="68229">MGGGVDPELARKVLRKFNGDIQRAAEAILNNEIPEDNDPYWTSGSTSQQTLPASNSVIDLTEEEDYRQGRPLTRERSETSVRVRADPPSNRTIKFAPTDRAPDPNWQMVPANVKVEMGHEDQTLKRAIEASLNDFVVDETDLLPDEETIREGGRPIAIRTEQAGHAYAGLVLQALFYIPQVRRAVAALRIGSEAEPPADPEKRTLWHLIELFTNMDLAQLGVILDKEVAPILVRGQWTGTQEQLGLHASDMITNLGLAIENHLCMEDGSRPHIFYFSHGTAEFREGPQAKIKKTSGDGCVVSVDVSPTQGPNDLVSRLSNSLSRYYDSGFIASTHEVIIEPSDLAMFKPQVGDRPPSYTNAPASPEPLVYPKILYLDRFLSGSAVIVEGKRRDETALLAEIESLKMQRRSLTGYNNRDTIKDLKTSIHYYEKVAGPRDDAERLAVINTTTAKLKRILSTIEKRAQELDHTIEELEAKVAVIFDCPELRQYRYDLRAVLFHTGVPGRKHIYSYVRDEHGNWWKTVDCTVTEVAEEVVLNDTTGLHLGAGPFMIFYSRHMSDEELQEPVPWPQRLVDFVQQHNDTFLSMLPQELAAKVKVARAPSASTSRA</sequence>
<evidence type="ECO:0000313" key="2">
    <source>
        <dbReference type="Proteomes" id="UP000308600"/>
    </source>
</evidence>
<accession>A0ACD3BEZ9</accession>
<keyword evidence="2" id="KW-1185">Reference proteome</keyword>
<dbReference type="EMBL" id="ML208262">
    <property type="protein sequence ID" value="TFK75592.1"/>
    <property type="molecule type" value="Genomic_DNA"/>
</dbReference>
<dbReference type="Proteomes" id="UP000308600">
    <property type="component" value="Unassembled WGS sequence"/>
</dbReference>
<evidence type="ECO:0000313" key="1">
    <source>
        <dbReference type="EMBL" id="TFK75592.1"/>
    </source>
</evidence>
<organism evidence="1 2">
    <name type="scientific">Pluteus cervinus</name>
    <dbReference type="NCBI Taxonomy" id="181527"/>
    <lineage>
        <taxon>Eukaryota</taxon>
        <taxon>Fungi</taxon>
        <taxon>Dikarya</taxon>
        <taxon>Basidiomycota</taxon>
        <taxon>Agaricomycotina</taxon>
        <taxon>Agaricomycetes</taxon>
        <taxon>Agaricomycetidae</taxon>
        <taxon>Agaricales</taxon>
        <taxon>Pluteineae</taxon>
        <taxon>Pluteaceae</taxon>
        <taxon>Pluteus</taxon>
    </lineage>
</organism>